<protein>
    <submittedName>
        <fullName evidence="3">CheY-P phosphatase CheC</fullName>
        <ecNumber evidence="3">3.-.-.-</ecNumber>
    </submittedName>
</protein>
<dbReference type="Pfam" id="PF04509">
    <property type="entry name" value="CheC"/>
    <property type="match status" value="1"/>
</dbReference>
<dbReference type="RefSeq" id="WP_063555648.1">
    <property type="nucleotide sequence ID" value="NZ_LITT01000023.1"/>
</dbReference>
<evidence type="ECO:0000256" key="1">
    <source>
        <dbReference type="ARBA" id="ARBA00022500"/>
    </source>
</evidence>
<accession>A0A162LAH6</accession>
<dbReference type="EMBL" id="LITT01000023">
    <property type="protein sequence ID" value="OAA86818.1"/>
    <property type="molecule type" value="Genomic_DNA"/>
</dbReference>
<dbReference type="CDD" id="cd17910">
    <property type="entry name" value="CheC_ClassII"/>
    <property type="match status" value="1"/>
</dbReference>
<sequence>MNSNAFRYDILRELFNISIGKAASILSEITNKKILLDVPNIEILNSQDEKFKINGYLPNKIDGTLMVSSISFEKKLKGKANLIFPAKKMKTFINLCLNEEQENSEYYDMNFTDIDFDTVKEIGNIILNCILGEVGNYLNINLTYTLPEVKVFNVIDFSKDIKNESYTYTLILYITFLIDDVKIEGAIIIDLTLKSLNELMKKIDKVRDELYE</sequence>
<feature type="domain" description="CheC-like protein" evidence="2">
    <location>
        <begin position="9"/>
        <end position="42"/>
    </location>
</feature>
<evidence type="ECO:0000313" key="4">
    <source>
        <dbReference type="Proteomes" id="UP000077407"/>
    </source>
</evidence>
<organism evidence="3 4">
    <name type="scientific">Clostridium ljungdahlii</name>
    <dbReference type="NCBI Taxonomy" id="1538"/>
    <lineage>
        <taxon>Bacteria</taxon>
        <taxon>Bacillati</taxon>
        <taxon>Bacillota</taxon>
        <taxon>Clostridia</taxon>
        <taxon>Eubacteriales</taxon>
        <taxon>Clostridiaceae</taxon>
        <taxon>Clostridium</taxon>
    </lineage>
</organism>
<name>A0A162LAH6_9CLOT</name>
<dbReference type="GO" id="GO:0016787">
    <property type="term" value="F:hydrolase activity"/>
    <property type="evidence" value="ECO:0007669"/>
    <property type="project" value="UniProtKB-KW"/>
</dbReference>
<proteinExistence type="predicted"/>
<dbReference type="AlphaFoldDB" id="A0A162LAH6"/>
<keyword evidence="1" id="KW-0145">Chemotaxis</keyword>
<dbReference type="EC" id="3.-.-.-" evidence="3"/>
<reference evidence="3 4" key="1">
    <citation type="journal article" date="2015" name="Biotechnol. Bioeng.">
        <title>Genome sequence and phenotypic characterization of Caulobacter segnis.</title>
        <authorList>
            <person name="Patel S."/>
            <person name="Fletcher B."/>
            <person name="Scott D.C."/>
            <person name="Ely B."/>
        </authorList>
    </citation>
    <scope>NUCLEOTIDE SEQUENCE [LARGE SCALE GENOMIC DNA]</scope>
    <source>
        <strain evidence="3 4">ERI-2</strain>
    </source>
</reference>
<dbReference type="Proteomes" id="UP000077407">
    <property type="component" value="Unassembled WGS sequence"/>
</dbReference>
<dbReference type="Gene3D" id="3.40.1550.10">
    <property type="entry name" value="CheC-like"/>
    <property type="match status" value="1"/>
</dbReference>
<comment type="caution">
    <text evidence="3">The sequence shown here is derived from an EMBL/GenBank/DDBJ whole genome shotgun (WGS) entry which is preliminary data.</text>
</comment>
<dbReference type="SUPFAM" id="SSF103039">
    <property type="entry name" value="CheC-like"/>
    <property type="match status" value="1"/>
</dbReference>
<dbReference type="OrthoDB" id="456328at2"/>
<evidence type="ECO:0000259" key="2">
    <source>
        <dbReference type="Pfam" id="PF04509"/>
    </source>
</evidence>
<dbReference type="InterPro" id="IPR007597">
    <property type="entry name" value="CheC"/>
</dbReference>
<dbReference type="GO" id="GO:0006935">
    <property type="term" value="P:chemotaxis"/>
    <property type="evidence" value="ECO:0007669"/>
    <property type="project" value="UniProtKB-KW"/>
</dbReference>
<keyword evidence="3" id="KW-0378">Hydrolase</keyword>
<evidence type="ECO:0000313" key="3">
    <source>
        <dbReference type="EMBL" id="OAA86818.1"/>
    </source>
</evidence>
<dbReference type="PATRIC" id="fig|1538.10.peg.1812"/>
<dbReference type="InterPro" id="IPR028976">
    <property type="entry name" value="CheC-like_sf"/>
</dbReference>
<gene>
    <name evidence="3" type="primary">cheC_1</name>
    <name evidence="3" type="ORF">WY13_02212</name>
</gene>